<keyword evidence="5" id="KW-0808">Transferase</keyword>
<dbReference type="PROSITE" id="PS50011">
    <property type="entry name" value="PROTEIN_KINASE_DOM"/>
    <property type="match status" value="1"/>
</dbReference>
<keyword evidence="6" id="KW-0812">Transmembrane</keyword>
<dbReference type="PROSITE" id="PS00108">
    <property type="entry name" value="PROTEIN_KINASE_ST"/>
    <property type="match status" value="1"/>
</dbReference>
<evidence type="ECO:0000256" key="15">
    <source>
        <dbReference type="ARBA" id="ARBA00023136"/>
    </source>
</evidence>
<keyword evidence="12" id="KW-0810">Translation regulation</keyword>
<dbReference type="GO" id="GO:0005634">
    <property type="term" value="C:nucleus"/>
    <property type="evidence" value="ECO:0007669"/>
    <property type="project" value="TreeGrafter"/>
</dbReference>
<dbReference type="InterPro" id="IPR000719">
    <property type="entry name" value="Prot_kinase_dom"/>
</dbReference>
<protein>
    <recommendedName>
        <fullName evidence="2">non-specific serine/threonine protein kinase</fullName>
        <ecNumber evidence="2">2.7.11.1</ecNumber>
    </recommendedName>
    <alternativeName>
        <fullName evidence="19">PRKR-like endoplasmic reticulum kinase</fullName>
    </alternativeName>
</protein>
<keyword evidence="15" id="KW-0472">Membrane</keyword>
<feature type="domain" description="Protein kinase" evidence="21">
    <location>
        <begin position="509"/>
        <end position="933"/>
    </location>
</feature>
<proteinExistence type="inferred from homology"/>
<evidence type="ECO:0000313" key="22">
    <source>
        <dbReference type="EMBL" id="CAL1686069.1"/>
    </source>
</evidence>
<keyword evidence="9" id="KW-0418">Kinase</keyword>
<evidence type="ECO:0000256" key="5">
    <source>
        <dbReference type="ARBA" id="ARBA00022679"/>
    </source>
</evidence>
<reference evidence="22" key="1">
    <citation type="submission" date="2024-04" db="EMBL/GenBank/DDBJ databases">
        <authorList>
            <consortium name="Molecular Ecology Group"/>
        </authorList>
    </citation>
    <scope>NUCLEOTIDE SEQUENCE</scope>
</reference>
<evidence type="ECO:0000256" key="13">
    <source>
        <dbReference type="ARBA" id="ARBA00022989"/>
    </source>
</evidence>
<evidence type="ECO:0000256" key="14">
    <source>
        <dbReference type="ARBA" id="ARBA00023016"/>
    </source>
</evidence>
<evidence type="ECO:0000256" key="20">
    <source>
        <dbReference type="PROSITE-ProRule" id="PRU10141"/>
    </source>
</evidence>
<keyword evidence="4" id="KW-0597">Phosphoprotein</keyword>
<dbReference type="SMART" id="SM00220">
    <property type="entry name" value="S_TKc"/>
    <property type="match status" value="1"/>
</dbReference>
<dbReference type="InterPro" id="IPR018391">
    <property type="entry name" value="PQQ_b-propeller_rpt"/>
</dbReference>
<keyword evidence="13" id="KW-1133">Transmembrane helix</keyword>
<keyword evidence="14" id="KW-0346">Stress response</keyword>
<evidence type="ECO:0000256" key="3">
    <source>
        <dbReference type="ARBA" id="ARBA00022527"/>
    </source>
</evidence>
<dbReference type="GO" id="GO:0005524">
    <property type="term" value="F:ATP binding"/>
    <property type="evidence" value="ECO:0007669"/>
    <property type="project" value="UniProtKB-UniRule"/>
</dbReference>
<keyword evidence="11 20" id="KW-0067">ATP-binding</keyword>
<evidence type="ECO:0000259" key="21">
    <source>
        <dbReference type="PROSITE" id="PS50011"/>
    </source>
</evidence>
<gene>
    <name evidence="22" type="ORF">LPLAT_LOCUS11441</name>
</gene>
<dbReference type="FunFam" id="3.30.200.20:FF:000193">
    <property type="entry name" value="Eukaryotic translation initiation factor 2-alpha kinase 3"/>
    <property type="match status" value="1"/>
</dbReference>
<keyword evidence="17" id="KW-0834">Unfolded protein response</keyword>
<dbReference type="GO" id="GO:0034976">
    <property type="term" value="P:response to endoplasmic reticulum stress"/>
    <property type="evidence" value="ECO:0007669"/>
    <property type="project" value="UniProtKB-ARBA"/>
</dbReference>
<dbReference type="Proteomes" id="UP001497644">
    <property type="component" value="Chromosome 6"/>
</dbReference>
<dbReference type="EMBL" id="OZ034829">
    <property type="protein sequence ID" value="CAL1686069.1"/>
    <property type="molecule type" value="Genomic_DNA"/>
</dbReference>
<dbReference type="InterPro" id="IPR017441">
    <property type="entry name" value="Protein_kinase_ATP_BS"/>
</dbReference>
<evidence type="ECO:0000256" key="9">
    <source>
        <dbReference type="ARBA" id="ARBA00022777"/>
    </source>
</evidence>
<dbReference type="GO" id="GO:0005789">
    <property type="term" value="C:endoplasmic reticulum membrane"/>
    <property type="evidence" value="ECO:0007669"/>
    <property type="project" value="UniProtKB-SubCell"/>
</dbReference>
<dbReference type="AlphaFoldDB" id="A0AAV2P252"/>
<comment type="subcellular location">
    <subcellularLocation>
        <location evidence="1">Endoplasmic reticulum membrane</location>
        <topology evidence="1">Single-pass type I membrane protein</topology>
    </subcellularLocation>
</comment>
<keyword evidence="23" id="KW-1185">Reference proteome</keyword>
<dbReference type="PANTHER" id="PTHR11042">
    <property type="entry name" value="EUKARYOTIC TRANSLATION INITIATION FACTOR 2-ALPHA KINASE EIF2-ALPHA KINASE -RELATED"/>
    <property type="match status" value="1"/>
</dbReference>
<dbReference type="PROSITE" id="PS00107">
    <property type="entry name" value="PROTEIN_KINASE_ATP"/>
    <property type="match status" value="1"/>
</dbReference>
<evidence type="ECO:0000256" key="16">
    <source>
        <dbReference type="ARBA" id="ARBA00023180"/>
    </source>
</evidence>
<comment type="similarity">
    <text evidence="18">Belongs to the protein kinase superfamily. Ser/Thr protein kinase family. GCN2 subfamily.</text>
</comment>
<dbReference type="InterPro" id="IPR011047">
    <property type="entry name" value="Quinoprotein_ADH-like_sf"/>
</dbReference>
<dbReference type="GO" id="GO:0004694">
    <property type="term" value="F:eukaryotic translation initiation factor 2alpha kinase activity"/>
    <property type="evidence" value="ECO:0007669"/>
    <property type="project" value="TreeGrafter"/>
</dbReference>
<dbReference type="Gene3D" id="1.10.510.10">
    <property type="entry name" value="Transferase(Phosphotransferase) domain 1"/>
    <property type="match status" value="1"/>
</dbReference>
<keyword evidence="8 20" id="KW-0547">Nucleotide-binding</keyword>
<dbReference type="PANTHER" id="PTHR11042:SF91">
    <property type="entry name" value="EUKARYOTIC TRANSLATION INITIATION FACTOR 2-ALPHA KINASE"/>
    <property type="match status" value="1"/>
</dbReference>
<dbReference type="SUPFAM" id="SSF50998">
    <property type="entry name" value="Quinoprotein alcohol dehydrogenase-like"/>
    <property type="match status" value="1"/>
</dbReference>
<evidence type="ECO:0000256" key="19">
    <source>
        <dbReference type="ARBA" id="ARBA00041500"/>
    </source>
</evidence>
<sequence>MSRTRAWQKICFYYSVVFITTYFLVSADDTIAETEQLALCGQQSINRRSLIFVSTLDGKISALDAGNYGQKQWTLDFNEGPMLSSSIHSRELNNNGQWVRLIPSLNGGLYKFDGETLEPVPISADQLLYSSFRYSDDLVFSGGKELHSYGVSASTGRILYECSVTGCKNNTDREGHLEYDVLIIQRFQQTVRAIEARTGNERWNFSVGQHNLMLIPHANDCSTTLDIEIKVVISEGLIWAINKSNPTVKLWQHQFHVPIVSIWREDTSKTFINQGSLEQINLFNNSQWVWKSAYNTNPSLYLGMHERQLYVQENSDLNSLNLSPNYVQYKKYSWQPHPADVTALTSTLPNKNNNEVSVETSEAHITTALSVLYNSEYINGNGFFLYSTEQLIENEQCNIKNNIKDNIMNNINISMKEYITEEETNTPVQIIIVSLWYWWKEVVIISITTAIVLNFVLTQHFLNPTTVATKDAILPPLIVERHIETKRNDSTNDGGENVSNFKSRYLTDFEPVDCLGKGGYGVVFEAKNKIDDCNYAIKRIALPNSRDSRERVMREVKALAKLDHHNIVRYFNAWLECPPSGWQEEHDQQWINKLKLSSSAFPSEVTQTETKPNDSVCINVSQTNPSSVDSACEAFELNNVDMNDDSFIVFEMSNEKQYDNDAVCINACSTDSSDLSFSSNKAEKELSNINDTNHSESIVFEETDNNIVVKEKKHKRQKLFSLNLNNKSNSHKSAKMFLYIQMQLCQRLSLREWLKQHTIRDSIRVLNIFQQIVDAVEYVHLQGLIHRDLKPSNIFFAYDDKIKIGDFGLVTAITESHDGVRTPSAENENVTLKNSIHTACVGTHLYMSPEQMNGQMYNYKVDIYSLGIIFFELLKPFFTDMERIVALSNLKNSIFPKDFAENYSAEYNLLNMMLDKDPAKRPTTLGIKARPPLQSYEIAGFNMEDSKWHFELPQLIRNFSVTSSSNSESSENTI</sequence>
<feature type="binding site" evidence="20">
    <location>
        <position position="538"/>
    </location>
    <ligand>
        <name>ATP</name>
        <dbReference type="ChEBI" id="CHEBI:30616"/>
    </ligand>
</feature>
<accession>A0AAV2P252</accession>
<dbReference type="SUPFAM" id="SSF56112">
    <property type="entry name" value="Protein kinase-like (PK-like)"/>
    <property type="match status" value="1"/>
</dbReference>
<dbReference type="Gene3D" id="3.30.200.20">
    <property type="entry name" value="Phosphorylase Kinase, domain 1"/>
    <property type="match status" value="1"/>
</dbReference>
<dbReference type="InterPro" id="IPR015943">
    <property type="entry name" value="WD40/YVTN_repeat-like_dom_sf"/>
</dbReference>
<dbReference type="Pfam" id="PF00069">
    <property type="entry name" value="Pkinase"/>
    <property type="match status" value="2"/>
</dbReference>
<dbReference type="InterPro" id="IPR011009">
    <property type="entry name" value="Kinase-like_dom_sf"/>
</dbReference>
<evidence type="ECO:0000256" key="7">
    <source>
        <dbReference type="ARBA" id="ARBA00022729"/>
    </source>
</evidence>
<keyword evidence="10" id="KW-0256">Endoplasmic reticulum</keyword>
<evidence type="ECO:0000256" key="8">
    <source>
        <dbReference type="ARBA" id="ARBA00022741"/>
    </source>
</evidence>
<dbReference type="Gene3D" id="2.130.10.10">
    <property type="entry name" value="YVTN repeat-like/Quinoprotein amine dehydrogenase"/>
    <property type="match status" value="1"/>
</dbReference>
<evidence type="ECO:0000256" key="1">
    <source>
        <dbReference type="ARBA" id="ARBA00004115"/>
    </source>
</evidence>
<dbReference type="InterPro" id="IPR008271">
    <property type="entry name" value="Ser/Thr_kinase_AS"/>
</dbReference>
<evidence type="ECO:0000256" key="17">
    <source>
        <dbReference type="ARBA" id="ARBA00023230"/>
    </source>
</evidence>
<evidence type="ECO:0000256" key="10">
    <source>
        <dbReference type="ARBA" id="ARBA00022824"/>
    </source>
</evidence>
<evidence type="ECO:0000256" key="12">
    <source>
        <dbReference type="ARBA" id="ARBA00022845"/>
    </source>
</evidence>
<dbReference type="GO" id="GO:0006986">
    <property type="term" value="P:response to unfolded protein"/>
    <property type="evidence" value="ECO:0007669"/>
    <property type="project" value="UniProtKB-KW"/>
</dbReference>
<keyword evidence="16" id="KW-0325">Glycoprotein</keyword>
<keyword evidence="3" id="KW-0723">Serine/threonine-protein kinase</keyword>
<dbReference type="EC" id="2.7.11.1" evidence="2"/>
<dbReference type="FunFam" id="1.10.510.10:FF:000251">
    <property type="entry name" value="eukaryotic translation initiation factor 2-alpha kinase 3"/>
    <property type="match status" value="1"/>
</dbReference>
<name>A0AAV2P252_9HYME</name>
<dbReference type="InterPro" id="IPR050339">
    <property type="entry name" value="CC_SR_Kinase"/>
</dbReference>
<evidence type="ECO:0000256" key="11">
    <source>
        <dbReference type="ARBA" id="ARBA00022840"/>
    </source>
</evidence>
<organism evidence="22 23">
    <name type="scientific">Lasius platythorax</name>
    <dbReference type="NCBI Taxonomy" id="488582"/>
    <lineage>
        <taxon>Eukaryota</taxon>
        <taxon>Metazoa</taxon>
        <taxon>Ecdysozoa</taxon>
        <taxon>Arthropoda</taxon>
        <taxon>Hexapoda</taxon>
        <taxon>Insecta</taxon>
        <taxon>Pterygota</taxon>
        <taxon>Neoptera</taxon>
        <taxon>Endopterygota</taxon>
        <taxon>Hymenoptera</taxon>
        <taxon>Apocrita</taxon>
        <taxon>Aculeata</taxon>
        <taxon>Formicoidea</taxon>
        <taxon>Formicidae</taxon>
        <taxon>Formicinae</taxon>
        <taxon>Lasius</taxon>
        <taxon>Lasius</taxon>
    </lineage>
</organism>
<evidence type="ECO:0000256" key="18">
    <source>
        <dbReference type="ARBA" id="ARBA00037982"/>
    </source>
</evidence>
<keyword evidence="7" id="KW-0732">Signal</keyword>
<evidence type="ECO:0000256" key="2">
    <source>
        <dbReference type="ARBA" id="ARBA00012513"/>
    </source>
</evidence>
<evidence type="ECO:0000313" key="23">
    <source>
        <dbReference type="Proteomes" id="UP001497644"/>
    </source>
</evidence>
<evidence type="ECO:0000256" key="4">
    <source>
        <dbReference type="ARBA" id="ARBA00022553"/>
    </source>
</evidence>
<dbReference type="SMART" id="SM00564">
    <property type="entry name" value="PQQ"/>
    <property type="match status" value="2"/>
</dbReference>
<evidence type="ECO:0000256" key="6">
    <source>
        <dbReference type="ARBA" id="ARBA00022692"/>
    </source>
</evidence>